<evidence type="ECO:0000313" key="2">
    <source>
        <dbReference type="Proteomes" id="UP000007801"/>
    </source>
</evidence>
<dbReference type="InParanoid" id="A0A0P9AB77"/>
<organism evidence="1 2">
    <name type="scientific">Drosophila ananassae</name>
    <name type="common">Fruit fly</name>
    <dbReference type="NCBI Taxonomy" id="7217"/>
    <lineage>
        <taxon>Eukaryota</taxon>
        <taxon>Metazoa</taxon>
        <taxon>Ecdysozoa</taxon>
        <taxon>Arthropoda</taxon>
        <taxon>Hexapoda</taxon>
        <taxon>Insecta</taxon>
        <taxon>Pterygota</taxon>
        <taxon>Neoptera</taxon>
        <taxon>Endopterygota</taxon>
        <taxon>Diptera</taxon>
        <taxon>Brachycera</taxon>
        <taxon>Muscomorpha</taxon>
        <taxon>Ephydroidea</taxon>
        <taxon>Drosophilidae</taxon>
        <taxon>Drosophila</taxon>
        <taxon>Sophophora</taxon>
    </lineage>
</organism>
<gene>
    <name evidence="1" type="primary">Dana\GF26363</name>
    <name evidence="1" type="ORF">GF26363</name>
</gene>
<protein>
    <submittedName>
        <fullName evidence="1">Uncharacterized protein, isoform A</fullName>
    </submittedName>
</protein>
<reference evidence="1 2" key="1">
    <citation type="journal article" date="2007" name="Nature">
        <title>Evolution of genes and genomes on the Drosophila phylogeny.</title>
        <authorList>
            <consortium name="Drosophila 12 Genomes Consortium"/>
            <person name="Clark A.G."/>
            <person name="Eisen M.B."/>
            <person name="Smith D.R."/>
            <person name="Bergman C.M."/>
            <person name="Oliver B."/>
            <person name="Markow T.A."/>
            <person name="Kaufman T.C."/>
            <person name="Kellis M."/>
            <person name="Gelbart W."/>
            <person name="Iyer V.N."/>
            <person name="Pollard D.A."/>
            <person name="Sackton T.B."/>
            <person name="Larracuente A.M."/>
            <person name="Singh N.D."/>
            <person name="Abad J.P."/>
            <person name="Abt D.N."/>
            <person name="Adryan B."/>
            <person name="Aguade M."/>
            <person name="Akashi H."/>
            <person name="Anderson W.W."/>
            <person name="Aquadro C.F."/>
            <person name="Ardell D.H."/>
            <person name="Arguello R."/>
            <person name="Artieri C.G."/>
            <person name="Barbash D.A."/>
            <person name="Barker D."/>
            <person name="Barsanti P."/>
            <person name="Batterham P."/>
            <person name="Batzoglou S."/>
            <person name="Begun D."/>
            <person name="Bhutkar A."/>
            <person name="Blanco E."/>
            <person name="Bosak S.A."/>
            <person name="Bradley R.K."/>
            <person name="Brand A.D."/>
            <person name="Brent M.R."/>
            <person name="Brooks A.N."/>
            <person name="Brown R.H."/>
            <person name="Butlin R.K."/>
            <person name="Caggese C."/>
            <person name="Calvi B.R."/>
            <person name="Bernardo de Carvalho A."/>
            <person name="Caspi A."/>
            <person name="Castrezana S."/>
            <person name="Celniker S.E."/>
            <person name="Chang J.L."/>
            <person name="Chapple C."/>
            <person name="Chatterji S."/>
            <person name="Chinwalla A."/>
            <person name="Civetta A."/>
            <person name="Clifton S.W."/>
            <person name="Comeron J.M."/>
            <person name="Costello J.C."/>
            <person name="Coyne J.A."/>
            <person name="Daub J."/>
            <person name="David R.G."/>
            <person name="Delcher A.L."/>
            <person name="Delehaunty K."/>
            <person name="Do C.B."/>
            <person name="Ebling H."/>
            <person name="Edwards K."/>
            <person name="Eickbush T."/>
            <person name="Evans J.D."/>
            <person name="Filipski A."/>
            <person name="Findeiss S."/>
            <person name="Freyhult E."/>
            <person name="Fulton L."/>
            <person name="Fulton R."/>
            <person name="Garcia A.C."/>
            <person name="Gardiner A."/>
            <person name="Garfield D.A."/>
            <person name="Garvin B.E."/>
            <person name="Gibson G."/>
            <person name="Gilbert D."/>
            <person name="Gnerre S."/>
            <person name="Godfrey J."/>
            <person name="Good R."/>
            <person name="Gotea V."/>
            <person name="Gravely B."/>
            <person name="Greenberg A.J."/>
            <person name="Griffiths-Jones S."/>
            <person name="Gross S."/>
            <person name="Guigo R."/>
            <person name="Gustafson E.A."/>
            <person name="Haerty W."/>
            <person name="Hahn M.W."/>
            <person name="Halligan D.L."/>
            <person name="Halpern A.L."/>
            <person name="Halter G.M."/>
            <person name="Han M.V."/>
            <person name="Heger A."/>
            <person name="Hillier L."/>
            <person name="Hinrichs A.S."/>
            <person name="Holmes I."/>
            <person name="Hoskins R.A."/>
            <person name="Hubisz M.J."/>
            <person name="Hultmark D."/>
            <person name="Huntley M.A."/>
            <person name="Jaffe D.B."/>
            <person name="Jagadeeshan S."/>
            <person name="Jeck W.R."/>
            <person name="Johnson J."/>
            <person name="Jones C.D."/>
            <person name="Jordan W.C."/>
            <person name="Karpen G.H."/>
            <person name="Kataoka E."/>
            <person name="Keightley P.D."/>
            <person name="Kheradpour P."/>
            <person name="Kirkness E.F."/>
            <person name="Koerich L.B."/>
            <person name="Kristiansen K."/>
            <person name="Kudrna D."/>
            <person name="Kulathinal R.J."/>
            <person name="Kumar S."/>
            <person name="Kwok R."/>
            <person name="Lander E."/>
            <person name="Langley C.H."/>
            <person name="Lapoint R."/>
            <person name="Lazzaro B.P."/>
            <person name="Lee S.J."/>
            <person name="Levesque L."/>
            <person name="Li R."/>
            <person name="Lin C.F."/>
            <person name="Lin M.F."/>
            <person name="Lindblad-Toh K."/>
            <person name="Llopart A."/>
            <person name="Long M."/>
            <person name="Low L."/>
            <person name="Lozovsky E."/>
            <person name="Lu J."/>
            <person name="Luo M."/>
            <person name="Machado C.A."/>
            <person name="Makalowski W."/>
            <person name="Marzo M."/>
            <person name="Matsuda M."/>
            <person name="Matzkin L."/>
            <person name="McAllister B."/>
            <person name="McBride C.S."/>
            <person name="McKernan B."/>
            <person name="McKernan K."/>
            <person name="Mendez-Lago M."/>
            <person name="Minx P."/>
            <person name="Mollenhauer M.U."/>
            <person name="Montooth K."/>
            <person name="Mount S.M."/>
            <person name="Mu X."/>
            <person name="Myers E."/>
            <person name="Negre B."/>
            <person name="Newfeld S."/>
            <person name="Nielsen R."/>
            <person name="Noor M.A."/>
            <person name="O'Grady P."/>
            <person name="Pachter L."/>
            <person name="Papaceit M."/>
            <person name="Parisi M.J."/>
            <person name="Parisi M."/>
            <person name="Parts L."/>
            <person name="Pedersen J.S."/>
            <person name="Pesole G."/>
            <person name="Phillippy A.M."/>
            <person name="Ponting C.P."/>
            <person name="Pop M."/>
            <person name="Porcelli D."/>
            <person name="Powell J.R."/>
            <person name="Prohaska S."/>
            <person name="Pruitt K."/>
            <person name="Puig M."/>
            <person name="Quesneville H."/>
            <person name="Ram K.R."/>
            <person name="Rand D."/>
            <person name="Rasmussen M.D."/>
            <person name="Reed L.K."/>
            <person name="Reenan R."/>
            <person name="Reily A."/>
            <person name="Remington K.A."/>
            <person name="Rieger T.T."/>
            <person name="Ritchie M.G."/>
            <person name="Robin C."/>
            <person name="Rogers Y.H."/>
            <person name="Rohde C."/>
            <person name="Rozas J."/>
            <person name="Rubenfield M.J."/>
            <person name="Ruiz A."/>
            <person name="Russo S."/>
            <person name="Salzberg S.L."/>
            <person name="Sanchez-Gracia A."/>
            <person name="Saranga D.J."/>
            <person name="Sato H."/>
            <person name="Schaeffer S.W."/>
            <person name="Schatz M.C."/>
            <person name="Schlenke T."/>
            <person name="Schwartz R."/>
            <person name="Segarra C."/>
            <person name="Singh R.S."/>
            <person name="Sirot L."/>
            <person name="Sirota M."/>
            <person name="Sisneros N.B."/>
            <person name="Smith C.D."/>
            <person name="Smith T.F."/>
            <person name="Spieth J."/>
            <person name="Stage D.E."/>
            <person name="Stark A."/>
            <person name="Stephan W."/>
            <person name="Strausberg R.L."/>
            <person name="Strempel S."/>
            <person name="Sturgill D."/>
            <person name="Sutton G."/>
            <person name="Sutton G.G."/>
            <person name="Tao W."/>
            <person name="Teichmann S."/>
            <person name="Tobari Y.N."/>
            <person name="Tomimura Y."/>
            <person name="Tsolas J.M."/>
            <person name="Valente V.L."/>
            <person name="Venter E."/>
            <person name="Venter J.C."/>
            <person name="Vicario S."/>
            <person name="Vieira F.G."/>
            <person name="Vilella A.J."/>
            <person name="Villasante A."/>
            <person name="Walenz B."/>
            <person name="Wang J."/>
            <person name="Wasserman M."/>
            <person name="Watts T."/>
            <person name="Wilson D."/>
            <person name="Wilson R.K."/>
            <person name="Wing R.A."/>
            <person name="Wolfner M.F."/>
            <person name="Wong A."/>
            <person name="Wong G.K."/>
            <person name="Wu C.I."/>
            <person name="Wu G."/>
            <person name="Yamamoto D."/>
            <person name="Yang H.P."/>
            <person name="Yang S.P."/>
            <person name="Yorke J.A."/>
            <person name="Yoshida K."/>
            <person name="Zdobnov E."/>
            <person name="Zhang P."/>
            <person name="Zhang Y."/>
            <person name="Zimin A.V."/>
            <person name="Baldwin J."/>
            <person name="Abdouelleil A."/>
            <person name="Abdulkadir J."/>
            <person name="Abebe A."/>
            <person name="Abera B."/>
            <person name="Abreu J."/>
            <person name="Acer S.C."/>
            <person name="Aftuck L."/>
            <person name="Alexander A."/>
            <person name="An P."/>
            <person name="Anderson E."/>
            <person name="Anderson S."/>
            <person name="Arachi H."/>
            <person name="Azer M."/>
            <person name="Bachantsang P."/>
            <person name="Barry A."/>
            <person name="Bayul T."/>
            <person name="Berlin A."/>
            <person name="Bessette D."/>
            <person name="Bloom T."/>
            <person name="Blye J."/>
            <person name="Boguslavskiy L."/>
            <person name="Bonnet C."/>
            <person name="Boukhgalter B."/>
            <person name="Bourzgui I."/>
            <person name="Brown A."/>
            <person name="Cahill P."/>
            <person name="Channer S."/>
            <person name="Cheshatsang Y."/>
            <person name="Chuda L."/>
            <person name="Citroen M."/>
            <person name="Collymore A."/>
            <person name="Cooke P."/>
            <person name="Costello M."/>
            <person name="D'Aco K."/>
            <person name="Daza R."/>
            <person name="De Haan G."/>
            <person name="DeGray S."/>
            <person name="DeMaso C."/>
            <person name="Dhargay N."/>
            <person name="Dooley K."/>
            <person name="Dooley E."/>
            <person name="Doricent M."/>
            <person name="Dorje P."/>
            <person name="Dorjee K."/>
            <person name="Dupes A."/>
            <person name="Elong R."/>
            <person name="Falk J."/>
            <person name="Farina A."/>
            <person name="Faro S."/>
            <person name="Ferguson D."/>
            <person name="Fisher S."/>
            <person name="Foley C.D."/>
            <person name="Franke A."/>
            <person name="Friedrich D."/>
            <person name="Gadbois L."/>
            <person name="Gearin G."/>
            <person name="Gearin C.R."/>
            <person name="Giannoukos G."/>
            <person name="Goode T."/>
            <person name="Graham J."/>
            <person name="Grandbois E."/>
            <person name="Grewal S."/>
            <person name="Gyaltsen K."/>
            <person name="Hafez N."/>
            <person name="Hagos B."/>
            <person name="Hall J."/>
            <person name="Henson C."/>
            <person name="Hollinger A."/>
            <person name="Honan T."/>
            <person name="Huard M.D."/>
            <person name="Hughes L."/>
            <person name="Hurhula B."/>
            <person name="Husby M.E."/>
            <person name="Kamat A."/>
            <person name="Kanga B."/>
            <person name="Kashin S."/>
            <person name="Khazanovich D."/>
            <person name="Kisner P."/>
            <person name="Lance K."/>
            <person name="Lara M."/>
            <person name="Lee W."/>
            <person name="Lennon N."/>
            <person name="Letendre F."/>
            <person name="LeVine R."/>
            <person name="Lipovsky A."/>
            <person name="Liu X."/>
            <person name="Liu J."/>
            <person name="Liu S."/>
            <person name="Lokyitsang T."/>
            <person name="Lokyitsang Y."/>
            <person name="Lubonja R."/>
            <person name="Lui A."/>
            <person name="MacDonald P."/>
            <person name="Magnisalis V."/>
            <person name="Maru K."/>
            <person name="Matthews C."/>
            <person name="McCusker W."/>
            <person name="McDonough S."/>
            <person name="Mehta T."/>
            <person name="Meldrim J."/>
            <person name="Meneus L."/>
            <person name="Mihai O."/>
            <person name="Mihalev A."/>
            <person name="Mihova T."/>
            <person name="Mittelman R."/>
            <person name="Mlenga V."/>
            <person name="Montmayeur A."/>
            <person name="Mulrain L."/>
            <person name="Navidi A."/>
            <person name="Naylor J."/>
            <person name="Negash T."/>
            <person name="Nguyen T."/>
            <person name="Nguyen N."/>
            <person name="Nicol R."/>
            <person name="Norbu C."/>
            <person name="Norbu N."/>
            <person name="Novod N."/>
            <person name="O'Neill B."/>
            <person name="Osman S."/>
            <person name="Markiewicz E."/>
            <person name="Oyono O.L."/>
            <person name="Patti C."/>
            <person name="Phunkhang P."/>
            <person name="Pierre F."/>
            <person name="Priest M."/>
            <person name="Raghuraman S."/>
            <person name="Rege F."/>
            <person name="Reyes R."/>
            <person name="Rise C."/>
            <person name="Rogov P."/>
            <person name="Ross K."/>
            <person name="Ryan E."/>
            <person name="Settipalli S."/>
            <person name="Shea T."/>
            <person name="Sherpa N."/>
            <person name="Shi L."/>
            <person name="Shih D."/>
            <person name="Sparrow T."/>
            <person name="Spaulding J."/>
            <person name="Stalker J."/>
            <person name="Stange-Thomann N."/>
            <person name="Stavropoulos S."/>
            <person name="Stone C."/>
            <person name="Strader C."/>
            <person name="Tesfaye S."/>
            <person name="Thomson T."/>
            <person name="Thoulutsang Y."/>
            <person name="Thoulutsang D."/>
            <person name="Topham K."/>
            <person name="Topping I."/>
            <person name="Tsamla T."/>
            <person name="Vassiliev H."/>
            <person name="Vo A."/>
            <person name="Wangchuk T."/>
            <person name="Wangdi T."/>
            <person name="Weiand M."/>
            <person name="Wilkinson J."/>
            <person name="Wilson A."/>
            <person name="Yadav S."/>
            <person name="Young G."/>
            <person name="Yu Q."/>
            <person name="Zembek L."/>
            <person name="Zhong D."/>
            <person name="Zimmer A."/>
            <person name="Zwirko Z."/>
            <person name="Jaffe D.B."/>
            <person name="Alvarez P."/>
            <person name="Brockman W."/>
            <person name="Butler J."/>
            <person name="Chin C."/>
            <person name="Gnerre S."/>
            <person name="Grabherr M."/>
            <person name="Kleber M."/>
            <person name="Mauceli E."/>
            <person name="MacCallum I."/>
        </authorList>
    </citation>
    <scope>NUCLEOTIDE SEQUENCE [LARGE SCALE GENOMIC DNA]</scope>
    <source>
        <strain evidence="2">Tucson 14024-0371.13</strain>
    </source>
</reference>
<dbReference type="AlphaFoldDB" id="A0A0P9AB77"/>
<evidence type="ECO:0000313" key="1">
    <source>
        <dbReference type="EMBL" id="KPU75504.1"/>
    </source>
</evidence>
<name>A0A0P9AB77_DROAN</name>
<proteinExistence type="predicted"/>
<accession>A0A0P9AB77</accession>
<sequence>MEARFVDVVGLFSWPRLAGVAGFPGSVINGLEVDARPTHIHMAACNISSVTWIGVDVGRGHCFRGTSETAAHIGPRRFHEIWIWKRSGGGMASSRRCGQIQSGSVERHDSIESLGSILIEQ</sequence>
<keyword evidence="2" id="KW-1185">Reference proteome</keyword>
<dbReference type="Proteomes" id="UP000007801">
    <property type="component" value="Unassembled WGS sequence"/>
</dbReference>
<dbReference type="EMBL" id="CH902625">
    <property type="protein sequence ID" value="KPU75504.1"/>
    <property type="molecule type" value="Genomic_DNA"/>
</dbReference>